<reference evidence="2" key="1">
    <citation type="journal article" date="2023" name="Commun. Biol.">
        <title>Genome analysis of Parmales, the sister group of diatoms, reveals the evolutionary specialization of diatoms from phago-mixotrophs to photoautotrophs.</title>
        <authorList>
            <person name="Ban H."/>
            <person name="Sato S."/>
            <person name="Yoshikawa S."/>
            <person name="Yamada K."/>
            <person name="Nakamura Y."/>
            <person name="Ichinomiya M."/>
            <person name="Sato N."/>
            <person name="Blanc-Mathieu R."/>
            <person name="Endo H."/>
            <person name="Kuwata A."/>
            <person name="Ogata H."/>
        </authorList>
    </citation>
    <scope>NUCLEOTIDE SEQUENCE [LARGE SCALE GENOMIC DNA]</scope>
    <source>
        <strain evidence="2">NIES 3700</strain>
    </source>
</reference>
<accession>A0A9W7F4R8</accession>
<dbReference type="InterPro" id="IPR027417">
    <property type="entry name" value="P-loop_NTPase"/>
</dbReference>
<proteinExistence type="predicted"/>
<gene>
    <name evidence="1" type="ORF">TrLO_g7399</name>
</gene>
<dbReference type="Pfam" id="PF04665">
    <property type="entry name" value="Pox_A32"/>
    <property type="match status" value="1"/>
</dbReference>
<dbReference type="InterPro" id="IPR006758">
    <property type="entry name" value="A32L"/>
</dbReference>
<organism evidence="1 2">
    <name type="scientific">Triparma laevis f. longispina</name>
    <dbReference type="NCBI Taxonomy" id="1714387"/>
    <lineage>
        <taxon>Eukaryota</taxon>
        <taxon>Sar</taxon>
        <taxon>Stramenopiles</taxon>
        <taxon>Ochrophyta</taxon>
        <taxon>Bolidophyceae</taxon>
        <taxon>Parmales</taxon>
        <taxon>Triparmaceae</taxon>
        <taxon>Triparma</taxon>
    </lineage>
</organism>
<name>A0A9W7F4R8_9STRA</name>
<comment type="caution">
    <text evidence="1">The sequence shown here is derived from an EMBL/GenBank/DDBJ whole genome shotgun (WGS) entry which is preliminary data.</text>
</comment>
<protein>
    <submittedName>
        <fullName evidence="1">Uncharacterized protein</fullName>
    </submittedName>
</protein>
<dbReference type="EMBL" id="BRXW01000042">
    <property type="protein sequence ID" value="GMI02291.1"/>
    <property type="molecule type" value="Genomic_DNA"/>
</dbReference>
<evidence type="ECO:0000313" key="2">
    <source>
        <dbReference type="Proteomes" id="UP001165122"/>
    </source>
</evidence>
<keyword evidence="2" id="KW-1185">Reference proteome</keyword>
<evidence type="ECO:0000313" key="1">
    <source>
        <dbReference type="EMBL" id="GMI02291.1"/>
    </source>
</evidence>
<sequence length="246" mass="28523">MKIEEFKTSVDSKKLKRHELVIDKDLKNIPYPLPGWDGGHFCEIISGKPKSGKSTLALGLLTTKGRKKVYRGKFDNIIIFIPKHSLSSLKNNPFEDLDSSKKFHELTVETLNKAYKQIKDNSEMGESTLIYLDDMASDLRTSSAIQSLFNKICFNRRHLRTSLMFLVQTWKSIPPNCRKTASHIVLFRNFNKLENTAVFEEVLFMDKDTTDKLFEYVYDKPYNFLYINVNEGILHKNFNPLILSED</sequence>
<dbReference type="AlphaFoldDB" id="A0A9W7F4R8"/>
<dbReference type="Gene3D" id="3.40.50.300">
    <property type="entry name" value="P-loop containing nucleotide triphosphate hydrolases"/>
    <property type="match status" value="1"/>
</dbReference>
<dbReference type="Proteomes" id="UP001165122">
    <property type="component" value="Unassembled WGS sequence"/>
</dbReference>